<dbReference type="NCBIfam" id="NF004123">
    <property type="entry name" value="PRK05610.1"/>
    <property type="match status" value="1"/>
</dbReference>
<gene>
    <name evidence="6 7" type="primary">rpsQ</name>
    <name evidence="7" type="ORF">SIID45300_02344</name>
</gene>
<evidence type="ECO:0000313" key="7">
    <source>
        <dbReference type="EMBL" id="GAB0058009.1"/>
    </source>
</evidence>
<dbReference type="PANTHER" id="PTHR10744">
    <property type="entry name" value="40S RIBOSOMAL PROTEIN S11 FAMILY MEMBER"/>
    <property type="match status" value="1"/>
</dbReference>
<reference evidence="7 8" key="1">
    <citation type="submission" date="2024-09" db="EMBL/GenBank/DDBJ databases">
        <title>Draft genome sequence of Candidatus Magnetaquicoccaceae bacterium FCR-1.</title>
        <authorList>
            <person name="Shimoshige H."/>
            <person name="Shimamura S."/>
            <person name="Taoka A."/>
            <person name="Kobayashi H."/>
            <person name="Maekawa T."/>
        </authorList>
    </citation>
    <scope>NUCLEOTIDE SEQUENCE [LARGE SCALE GENOMIC DNA]</scope>
    <source>
        <strain evidence="7 8">FCR-1</strain>
    </source>
</reference>
<evidence type="ECO:0000256" key="3">
    <source>
        <dbReference type="ARBA" id="ARBA00022884"/>
    </source>
</evidence>
<dbReference type="PRINTS" id="PR00973">
    <property type="entry name" value="RIBOSOMALS17"/>
</dbReference>
<accession>A0ABQ0CAU2</accession>
<dbReference type="InterPro" id="IPR000266">
    <property type="entry name" value="Ribosomal_uS17"/>
</dbReference>
<evidence type="ECO:0000313" key="8">
    <source>
        <dbReference type="Proteomes" id="UP001628193"/>
    </source>
</evidence>
<evidence type="ECO:0000256" key="4">
    <source>
        <dbReference type="ARBA" id="ARBA00022980"/>
    </source>
</evidence>
<dbReference type="InterPro" id="IPR012340">
    <property type="entry name" value="NA-bd_OB-fold"/>
</dbReference>
<evidence type="ECO:0000256" key="1">
    <source>
        <dbReference type="ARBA" id="ARBA00010254"/>
    </source>
</evidence>
<dbReference type="Gene3D" id="2.40.50.140">
    <property type="entry name" value="Nucleic acid-binding proteins"/>
    <property type="match status" value="1"/>
</dbReference>
<comment type="similarity">
    <text evidence="1 6">Belongs to the universal ribosomal protein uS17 family.</text>
</comment>
<evidence type="ECO:0000256" key="2">
    <source>
        <dbReference type="ARBA" id="ARBA00022730"/>
    </source>
</evidence>
<evidence type="ECO:0000256" key="5">
    <source>
        <dbReference type="ARBA" id="ARBA00023274"/>
    </source>
</evidence>
<sequence length="79" mass="9143">MPQRILQGVVVSDKMDKTVVVKVERNVRHELYGKIIRRSKKYKAHDPDNRLKVGEVARIRECPPVSKDKCWVVISEESA</sequence>
<dbReference type="NCBIfam" id="TIGR03635">
    <property type="entry name" value="uS17_bact"/>
    <property type="match status" value="1"/>
</dbReference>
<dbReference type="SUPFAM" id="SSF50249">
    <property type="entry name" value="Nucleic acid-binding proteins"/>
    <property type="match status" value="1"/>
</dbReference>
<keyword evidence="2 6" id="KW-0699">rRNA-binding</keyword>
<keyword evidence="4 6" id="KW-0689">Ribosomal protein</keyword>
<keyword evidence="8" id="KW-1185">Reference proteome</keyword>
<proteinExistence type="inferred from homology"/>
<dbReference type="HAMAP" id="MF_01345_B">
    <property type="entry name" value="Ribosomal_uS17_B"/>
    <property type="match status" value="1"/>
</dbReference>
<comment type="function">
    <text evidence="6">One of the primary rRNA binding proteins, it binds specifically to the 5'-end of 16S ribosomal RNA.</text>
</comment>
<dbReference type="RefSeq" id="WP_420905690.1">
    <property type="nucleotide sequence ID" value="NZ_BAAFGK010000004.1"/>
</dbReference>
<dbReference type="GO" id="GO:0005840">
    <property type="term" value="C:ribosome"/>
    <property type="evidence" value="ECO:0007669"/>
    <property type="project" value="UniProtKB-KW"/>
</dbReference>
<protein>
    <recommendedName>
        <fullName evidence="6">Small ribosomal subunit protein uS17</fullName>
    </recommendedName>
</protein>
<keyword evidence="5 6" id="KW-0687">Ribonucleoprotein</keyword>
<dbReference type="Pfam" id="PF00366">
    <property type="entry name" value="Ribosomal_S17"/>
    <property type="match status" value="1"/>
</dbReference>
<dbReference type="InterPro" id="IPR019984">
    <property type="entry name" value="Ribosomal_uS17_bact/chlr"/>
</dbReference>
<dbReference type="EMBL" id="BAAFGK010000004">
    <property type="protein sequence ID" value="GAB0058009.1"/>
    <property type="molecule type" value="Genomic_DNA"/>
</dbReference>
<keyword evidence="3 6" id="KW-0694">RNA-binding</keyword>
<name>A0ABQ0CAU2_9PROT</name>
<comment type="caution">
    <text evidence="7">The sequence shown here is derived from an EMBL/GenBank/DDBJ whole genome shotgun (WGS) entry which is preliminary data.</text>
</comment>
<dbReference type="Proteomes" id="UP001628193">
    <property type="component" value="Unassembled WGS sequence"/>
</dbReference>
<organism evidence="7 8">
    <name type="scientific">Candidatus Magnetaquiglobus chichijimensis</name>
    <dbReference type="NCBI Taxonomy" id="3141448"/>
    <lineage>
        <taxon>Bacteria</taxon>
        <taxon>Pseudomonadati</taxon>
        <taxon>Pseudomonadota</taxon>
        <taxon>Magnetococcia</taxon>
        <taxon>Magnetococcales</taxon>
        <taxon>Candidatus Magnetaquicoccaceae</taxon>
        <taxon>Candidatus Magnetaquiglobus</taxon>
    </lineage>
</organism>
<dbReference type="PANTHER" id="PTHR10744:SF1">
    <property type="entry name" value="SMALL RIBOSOMAL SUBUNIT PROTEIN US17M"/>
    <property type="match status" value="1"/>
</dbReference>
<dbReference type="CDD" id="cd00364">
    <property type="entry name" value="Ribosomal_uS17"/>
    <property type="match status" value="1"/>
</dbReference>
<evidence type="ECO:0000256" key="6">
    <source>
        <dbReference type="HAMAP-Rule" id="MF_01345"/>
    </source>
</evidence>
<comment type="subunit">
    <text evidence="6">Part of the 30S ribosomal subunit.</text>
</comment>